<proteinExistence type="predicted"/>
<keyword evidence="1" id="KW-0812">Transmembrane</keyword>
<feature type="transmembrane region" description="Helical" evidence="1">
    <location>
        <begin position="111"/>
        <end position="129"/>
    </location>
</feature>
<dbReference type="OrthoDB" id="9807744at2"/>
<feature type="transmembrane region" description="Helical" evidence="1">
    <location>
        <begin position="30"/>
        <end position="52"/>
    </location>
</feature>
<feature type="transmembrane region" description="Helical" evidence="1">
    <location>
        <begin position="135"/>
        <end position="152"/>
    </location>
</feature>
<gene>
    <name evidence="3" type="ORF">GRI75_09055</name>
</gene>
<sequence length="414" mass="45110">MTEAGLSHTPAAGAPVQPVRAGERLVTLDFIRGVAVLGILFANITAFGQPYMAYFWPPALVEPATGGDKLVWLFQAIFVDNKFRGLFSLLFGAGIYLFLQRASERGLGHSLQFRRLVVLLAFGLLHYFLIWRGDILTVYAVAGMFALPMLDWTARKQLYVGVASYVSGLVVMIALLGAAGGAELGSPKAAQDALDQARAESLLYREGSYAEIVQAAVSEHSGQLPQEVVLVVSTETLPLMLIGAALFRMGLFSGGMDPARLRRWGWIGVTVGALATVPIALWPYRADFPFGLTLFVFNGLARVGQLPMVLGLAALLSLWAPNAVRGWLGSCFAAAGRMAFSNYLGTSVLMMFVFHGWALGLFGQLGRVELLGVVLAAWALMLAWSPAWLVRFRYGPLEWLWRCLTYGRVFALLR</sequence>
<feature type="domain" description="DUF418" evidence="2">
    <location>
        <begin position="246"/>
        <end position="407"/>
    </location>
</feature>
<protein>
    <submittedName>
        <fullName evidence="3">DUF418 domain-containing protein</fullName>
    </submittedName>
</protein>
<name>A0A6I4UWJ3_9SPHN</name>
<dbReference type="AlphaFoldDB" id="A0A6I4UWJ3"/>
<keyword evidence="1" id="KW-0472">Membrane</keyword>
<accession>A0A6I4UWJ3</accession>
<feature type="transmembrane region" description="Helical" evidence="1">
    <location>
        <begin position="370"/>
        <end position="390"/>
    </location>
</feature>
<evidence type="ECO:0000313" key="4">
    <source>
        <dbReference type="Proteomes" id="UP000469159"/>
    </source>
</evidence>
<feature type="transmembrane region" description="Helical" evidence="1">
    <location>
        <begin position="340"/>
        <end position="358"/>
    </location>
</feature>
<feature type="transmembrane region" description="Helical" evidence="1">
    <location>
        <begin position="228"/>
        <end position="252"/>
    </location>
</feature>
<dbReference type="EMBL" id="WTYK01000004">
    <property type="protein sequence ID" value="MXP41787.1"/>
    <property type="molecule type" value="Genomic_DNA"/>
</dbReference>
<dbReference type="PANTHER" id="PTHR30590">
    <property type="entry name" value="INNER MEMBRANE PROTEIN"/>
    <property type="match status" value="1"/>
</dbReference>
<dbReference type="Pfam" id="PF04235">
    <property type="entry name" value="DUF418"/>
    <property type="match status" value="1"/>
</dbReference>
<organism evidence="3 4">
    <name type="scientific">Croceibacterium soli</name>
    <dbReference type="NCBI Taxonomy" id="1739690"/>
    <lineage>
        <taxon>Bacteria</taxon>
        <taxon>Pseudomonadati</taxon>
        <taxon>Pseudomonadota</taxon>
        <taxon>Alphaproteobacteria</taxon>
        <taxon>Sphingomonadales</taxon>
        <taxon>Erythrobacteraceae</taxon>
        <taxon>Croceibacterium</taxon>
    </lineage>
</organism>
<dbReference type="RefSeq" id="WP_160746632.1">
    <property type="nucleotide sequence ID" value="NZ_WTYK01000004.1"/>
</dbReference>
<feature type="transmembrane region" description="Helical" evidence="1">
    <location>
        <begin position="159"/>
        <end position="179"/>
    </location>
</feature>
<comment type="caution">
    <text evidence="3">The sequence shown here is derived from an EMBL/GenBank/DDBJ whole genome shotgun (WGS) entry which is preliminary data.</text>
</comment>
<reference evidence="3 4" key="1">
    <citation type="submission" date="2019-12" db="EMBL/GenBank/DDBJ databases">
        <title>Genomic-based taxomic classification of the family Erythrobacteraceae.</title>
        <authorList>
            <person name="Xu L."/>
        </authorList>
    </citation>
    <scope>NUCLEOTIDE SEQUENCE [LARGE SCALE GENOMIC DNA]</scope>
    <source>
        <strain evidence="3 4">MCCC 1K02066</strain>
    </source>
</reference>
<dbReference type="Proteomes" id="UP000469159">
    <property type="component" value="Unassembled WGS sequence"/>
</dbReference>
<dbReference type="InterPro" id="IPR007349">
    <property type="entry name" value="DUF418"/>
</dbReference>
<feature type="transmembrane region" description="Helical" evidence="1">
    <location>
        <begin position="264"/>
        <end position="284"/>
    </location>
</feature>
<evidence type="ECO:0000259" key="2">
    <source>
        <dbReference type="Pfam" id="PF04235"/>
    </source>
</evidence>
<keyword evidence="4" id="KW-1185">Reference proteome</keyword>
<keyword evidence="1" id="KW-1133">Transmembrane helix</keyword>
<evidence type="ECO:0000313" key="3">
    <source>
        <dbReference type="EMBL" id="MXP41787.1"/>
    </source>
</evidence>
<dbReference type="InterPro" id="IPR052529">
    <property type="entry name" value="Bact_Transport_Assoc"/>
</dbReference>
<feature type="transmembrane region" description="Helical" evidence="1">
    <location>
        <begin position="72"/>
        <end position="99"/>
    </location>
</feature>
<feature type="transmembrane region" description="Helical" evidence="1">
    <location>
        <begin position="304"/>
        <end position="328"/>
    </location>
</feature>
<dbReference type="PANTHER" id="PTHR30590:SF2">
    <property type="entry name" value="INNER MEMBRANE PROTEIN"/>
    <property type="match status" value="1"/>
</dbReference>
<evidence type="ECO:0000256" key="1">
    <source>
        <dbReference type="SAM" id="Phobius"/>
    </source>
</evidence>